<organism evidence="2 3">
    <name type="scientific">Pseudarcicella hirudinis</name>
    <dbReference type="NCBI Taxonomy" id="1079859"/>
    <lineage>
        <taxon>Bacteria</taxon>
        <taxon>Pseudomonadati</taxon>
        <taxon>Bacteroidota</taxon>
        <taxon>Cytophagia</taxon>
        <taxon>Cytophagales</taxon>
        <taxon>Flectobacillaceae</taxon>
        <taxon>Pseudarcicella</taxon>
    </lineage>
</organism>
<keyword evidence="1" id="KW-1133">Transmembrane helix</keyword>
<feature type="transmembrane region" description="Helical" evidence="1">
    <location>
        <begin position="34"/>
        <end position="60"/>
    </location>
</feature>
<accession>A0A1I5YPB8</accession>
<gene>
    <name evidence="2" type="ORF">SAMN04515674_12056</name>
</gene>
<proteinExistence type="predicted"/>
<sequence>MNEFYRQYTCLHGTSASPKRFILPFTKEAFNRQIVHFSLVFGVLISLRIILYLSALLVNFHAWQGKSMYKAGSFMVNPILAENTIKLIDAPFVEKCVSSVSL</sequence>
<keyword evidence="1" id="KW-0472">Membrane</keyword>
<evidence type="ECO:0000313" key="2">
    <source>
        <dbReference type="EMBL" id="SFQ46089.1"/>
    </source>
</evidence>
<dbReference type="AlphaFoldDB" id="A0A1I5YPB8"/>
<dbReference type="EMBL" id="FOXH01000020">
    <property type="protein sequence ID" value="SFQ46089.1"/>
    <property type="molecule type" value="Genomic_DNA"/>
</dbReference>
<evidence type="ECO:0000313" key="3">
    <source>
        <dbReference type="Proteomes" id="UP000199306"/>
    </source>
</evidence>
<reference evidence="2 3" key="1">
    <citation type="submission" date="2016-10" db="EMBL/GenBank/DDBJ databases">
        <authorList>
            <person name="de Groot N.N."/>
        </authorList>
    </citation>
    <scope>NUCLEOTIDE SEQUENCE [LARGE SCALE GENOMIC DNA]</scope>
    <source>
        <strain evidence="3">E92,LMG 26720,CCM 7988</strain>
    </source>
</reference>
<protein>
    <submittedName>
        <fullName evidence="2">Uncharacterized protein</fullName>
    </submittedName>
</protein>
<keyword evidence="3" id="KW-1185">Reference proteome</keyword>
<dbReference type="Proteomes" id="UP000199306">
    <property type="component" value="Unassembled WGS sequence"/>
</dbReference>
<dbReference type="RefSeq" id="WP_092019629.1">
    <property type="nucleotide sequence ID" value="NZ_FOXH01000020.1"/>
</dbReference>
<keyword evidence="1" id="KW-0812">Transmembrane</keyword>
<evidence type="ECO:0000256" key="1">
    <source>
        <dbReference type="SAM" id="Phobius"/>
    </source>
</evidence>
<name>A0A1I5YPB8_9BACT</name>